<dbReference type="WBParaSite" id="Pan_g18360.t1">
    <property type="protein sequence ID" value="Pan_g18360.t1"/>
    <property type="gene ID" value="Pan_g18360"/>
</dbReference>
<reference evidence="1" key="1">
    <citation type="journal article" date="2013" name="Genetics">
        <title>The draft genome and transcriptome of Panagrellus redivivus are shaped by the harsh demands of a free-living lifestyle.</title>
        <authorList>
            <person name="Srinivasan J."/>
            <person name="Dillman A.R."/>
            <person name="Macchietto M.G."/>
            <person name="Heikkinen L."/>
            <person name="Lakso M."/>
            <person name="Fracchia K.M."/>
            <person name="Antoshechkin I."/>
            <person name="Mortazavi A."/>
            <person name="Wong G."/>
            <person name="Sternberg P.W."/>
        </authorList>
    </citation>
    <scope>NUCLEOTIDE SEQUENCE [LARGE SCALE GENOMIC DNA]</scope>
    <source>
        <strain evidence="1">MT8872</strain>
    </source>
</reference>
<proteinExistence type="predicted"/>
<protein>
    <submittedName>
        <fullName evidence="2">Skp1_POZ domain-containing protein</fullName>
    </submittedName>
</protein>
<reference evidence="2" key="2">
    <citation type="submission" date="2020-10" db="UniProtKB">
        <authorList>
            <consortium name="WormBaseParasite"/>
        </authorList>
    </citation>
    <scope>IDENTIFICATION</scope>
</reference>
<sequence length="170" mass="19755">MACIFANLPETLKIRTLDNQVVEVTGKLINESKVLKNAFEMNEDPEVGEMIVPFESTALMMALEFLEFFDLDEPHYPDFDRQVFIEANWPAMKFLAGMSDDNKAIMTHVVDYLECERLMDCIVVYILNGVDNLNNSTHIIRRQFFGDCKSYTEEEKEEIIKIRGHCRSWS</sequence>
<dbReference type="Proteomes" id="UP000492821">
    <property type="component" value="Unassembled WGS sequence"/>
</dbReference>
<dbReference type="Gene3D" id="3.30.710.10">
    <property type="entry name" value="Potassium Channel Kv1.1, Chain A"/>
    <property type="match status" value="1"/>
</dbReference>
<evidence type="ECO:0000313" key="1">
    <source>
        <dbReference type="Proteomes" id="UP000492821"/>
    </source>
</evidence>
<name>A0A7E4VB49_PANRE</name>
<accession>A0A7E4VB49</accession>
<dbReference type="AlphaFoldDB" id="A0A7E4VB49"/>
<dbReference type="InterPro" id="IPR011333">
    <property type="entry name" value="SKP1/BTB/POZ_sf"/>
</dbReference>
<evidence type="ECO:0000313" key="2">
    <source>
        <dbReference type="WBParaSite" id="Pan_g18360.t1"/>
    </source>
</evidence>
<organism evidence="1 2">
    <name type="scientific">Panagrellus redivivus</name>
    <name type="common">Microworm</name>
    <dbReference type="NCBI Taxonomy" id="6233"/>
    <lineage>
        <taxon>Eukaryota</taxon>
        <taxon>Metazoa</taxon>
        <taxon>Ecdysozoa</taxon>
        <taxon>Nematoda</taxon>
        <taxon>Chromadorea</taxon>
        <taxon>Rhabditida</taxon>
        <taxon>Tylenchina</taxon>
        <taxon>Panagrolaimomorpha</taxon>
        <taxon>Panagrolaimoidea</taxon>
        <taxon>Panagrolaimidae</taxon>
        <taxon>Panagrellus</taxon>
    </lineage>
</organism>
<keyword evidence="1" id="KW-1185">Reference proteome</keyword>